<feature type="transmembrane region" description="Helical" evidence="1">
    <location>
        <begin position="405"/>
        <end position="428"/>
    </location>
</feature>
<dbReference type="Pfam" id="PF07786">
    <property type="entry name" value="HGSNAT_cat"/>
    <property type="match status" value="1"/>
</dbReference>
<evidence type="ECO:0000256" key="1">
    <source>
        <dbReference type="SAM" id="Phobius"/>
    </source>
</evidence>
<feature type="transmembrane region" description="Helical" evidence="1">
    <location>
        <begin position="307"/>
        <end position="329"/>
    </location>
</feature>
<dbReference type="InterPro" id="IPR012429">
    <property type="entry name" value="HGSNAT_cat"/>
</dbReference>
<feature type="transmembrane region" description="Helical" evidence="1">
    <location>
        <begin position="231"/>
        <end position="249"/>
    </location>
</feature>
<keyword evidence="3" id="KW-1185">Reference proteome</keyword>
<protein>
    <submittedName>
        <fullName evidence="4">Heparan-alpha-glucosaminide N-acetyltransferase catalytic domain-containing protein</fullName>
    </submittedName>
</protein>
<dbReference type="WBParaSite" id="ACRNAN_scaffold278.g26884.t1">
    <property type="protein sequence ID" value="ACRNAN_scaffold278.g26884.t1"/>
    <property type="gene ID" value="ACRNAN_scaffold278.g26884"/>
</dbReference>
<sequence>MLTAYYIKASVGANVNCYLCNDGRYYFNLTAPLCTGGNVNQWQNQTCPTGLCYYQEVMARLSETRYNFTDTTRDCYEKNNQTAPNGLLDGIIQFMNQTRDCLTTRYYIESINKENLFELVIMSEFLNTALITIRNQLNVPIVLYRQYVACQECPLLRSISIFPNATNSVRLSTKWESQFSVRNNLTDDEYFYFTNTFKNQGLYEVLVQNQSGKLEYTFQTIEETHENSWQSILYILLALFGIAFLFTWFRTDKTPNKNKKKHEDLKSTRLKSLDCFRGITILMMIFANRGSGGYYYLNHAPWEGLHFADVIFPWFIFIMGASIAISFRGQNSTKKIPMKLMLWKIALRSFKLFVIGLILSNRGCQPVNLSHIRIPGVLQRFAVSYFVIASLYVASNSASFTNSHLIKFLLSWIEWVSMAFFGYIYYWMTFVWHYDKSGFCPPGYFGPGGLHANRTRFNCTGGAAHALDLIVFTQNHIYQKTTCQELYNPDGEYYVEISHDPEGLLGCCTSIILAFIGLQLGKILVDNNILQHKIWQWISWAVVLSGVSTILHLTGLEPINKNLWSFSYICCTSALAFLIFTILYYLIDVKEYWENGYPFQFAGKNPMILYIGSEITANLIPWNFKSDSPYNLPHLGINLWTTTLWLIIAIILDKKNIFLTV</sequence>
<dbReference type="Proteomes" id="UP000887540">
    <property type="component" value="Unplaced"/>
</dbReference>
<feature type="domain" description="Heparan-alpha-glucosaminide N-acetyltransferase catalytic" evidence="2">
    <location>
        <begin position="269"/>
        <end position="406"/>
    </location>
</feature>
<feature type="transmembrane region" description="Helical" evidence="1">
    <location>
        <begin position="537"/>
        <end position="554"/>
    </location>
</feature>
<dbReference type="AlphaFoldDB" id="A0A914DJA9"/>
<keyword evidence="1" id="KW-0812">Transmembrane</keyword>
<feature type="transmembrane region" description="Helical" evidence="1">
    <location>
        <begin position="566"/>
        <end position="587"/>
    </location>
</feature>
<evidence type="ECO:0000259" key="2">
    <source>
        <dbReference type="Pfam" id="PF07786"/>
    </source>
</evidence>
<proteinExistence type="predicted"/>
<feature type="transmembrane region" description="Helical" evidence="1">
    <location>
        <begin position="630"/>
        <end position="652"/>
    </location>
</feature>
<keyword evidence="1" id="KW-1133">Transmembrane helix</keyword>
<name>A0A914DJA9_9BILA</name>
<reference evidence="4" key="1">
    <citation type="submission" date="2022-11" db="UniProtKB">
        <authorList>
            <consortium name="WormBaseParasite"/>
        </authorList>
    </citation>
    <scope>IDENTIFICATION</scope>
</reference>
<dbReference type="PANTHER" id="PTHR31061">
    <property type="entry name" value="LD22376P"/>
    <property type="match status" value="1"/>
</dbReference>
<feature type="transmembrane region" description="Helical" evidence="1">
    <location>
        <begin position="341"/>
        <end position="360"/>
    </location>
</feature>
<evidence type="ECO:0000313" key="3">
    <source>
        <dbReference type="Proteomes" id="UP000887540"/>
    </source>
</evidence>
<dbReference type="PANTHER" id="PTHR31061:SF24">
    <property type="entry name" value="LD22376P"/>
    <property type="match status" value="1"/>
</dbReference>
<evidence type="ECO:0000313" key="4">
    <source>
        <dbReference type="WBParaSite" id="ACRNAN_scaffold278.g26884.t1"/>
    </source>
</evidence>
<feature type="transmembrane region" description="Helical" evidence="1">
    <location>
        <begin position="372"/>
        <end position="393"/>
    </location>
</feature>
<accession>A0A914DJA9</accession>
<feature type="transmembrane region" description="Helical" evidence="1">
    <location>
        <begin position="270"/>
        <end position="287"/>
    </location>
</feature>
<organism evidence="3 4">
    <name type="scientific">Acrobeloides nanus</name>
    <dbReference type="NCBI Taxonomy" id="290746"/>
    <lineage>
        <taxon>Eukaryota</taxon>
        <taxon>Metazoa</taxon>
        <taxon>Ecdysozoa</taxon>
        <taxon>Nematoda</taxon>
        <taxon>Chromadorea</taxon>
        <taxon>Rhabditida</taxon>
        <taxon>Tylenchina</taxon>
        <taxon>Cephalobomorpha</taxon>
        <taxon>Cephaloboidea</taxon>
        <taxon>Cephalobidae</taxon>
        <taxon>Acrobeloides</taxon>
    </lineage>
</organism>
<keyword evidence="1" id="KW-0472">Membrane</keyword>